<gene>
    <name evidence="2" type="ordered locus">Psyc_0423</name>
</gene>
<keyword evidence="3" id="KW-1185">Reference proteome</keyword>
<reference evidence="2 3" key="1">
    <citation type="journal article" date="2010" name="Appl. Environ. Microbiol.">
        <title>The genome sequence of Psychrobacter arcticus 273-4, a psychroactive Siberian permafrost bacterium, reveals mechanisms for adaptation to low-temperature growth.</title>
        <authorList>
            <person name="Ayala-del-Rio H.L."/>
            <person name="Chain P.S."/>
            <person name="Grzymski J.J."/>
            <person name="Ponder M.A."/>
            <person name="Ivanova N."/>
            <person name="Bergholz P.W."/>
            <person name="Di Bartolo G."/>
            <person name="Hauser L."/>
            <person name="Land M."/>
            <person name="Bakermans C."/>
            <person name="Rodrigues D."/>
            <person name="Klappenbach J."/>
            <person name="Zarka D."/>
            <person name="Larimer F."/>
            <person name="Richardson P."/>
            <person name="Murray A."/>
            <person name="Thomashow M."/>
            <person name="Tiedje J.M."/>
        </authorList>
    </citation>
    <scope>NUCLEOTIDE SEQUENCE [LARGE SCALE GENOMIC DNA]</scope>
    <source>
        <strain evidence="3">DSM 17307 / VKM B-2377 / 273-4</strain>
    </source>
</reference>
<evidence type="ECO:0000313" key="2">
    <source>
        <dbReference type="EMBL" id="AAZ18286.1"/>
    </source>
</evidence>
<sequence>MPRTMLKDEHWTRLRPILLELNIYDKGNLRCTVEGVLYRMRVGCPWRDLPAYFGKPNTVYKAYQCWFRSNKLIALFGLLIKDSDCEGYDSEALRAHIKQAGCFNNIPRKQNTKSTNNHMDWHLYKTRHLVENAFAKLKNYSR</sequence>
<dbReference type="EMBL" id="CP000082">
    <property type="protein sequence ID" value="AAZ18286.1"/>
    <property type="molecule type" value="Genomic_DNA"/>
</dbReference>
<accession>Q4FUM2</accession>
<protein>
    <submittedName>
        <fullName evidence="2">Probable transposase ISSod6</fullName>
    </submittedName>
</protein>
<dbReference type="Pfam" id="PF13340">
    <property type="entry name" value="DUF4096"/>
    <property type="match status" value="1"/>
</dbReference>
<name>Q4FUM2_PSYA2</name>
<dbReference type="eggNOG" id="COG3293">
    <property type="taxonomic scope" value="Bacteria"/>
</dbReference>
<organism evidence="2 3">
    <name type="scientific">Psychrobacter arcticus (strain DSM 17307 / VKM B-2377 / 273-4)</name>
    <dbReference type="NCBI Taxonomy" id="259536"/>
    <lineage>
        <taxon>Bacteria</taxon>
        <taxon>Pseudomonadati</taxon>
        <taxon>Pseudomonadota</taxon>
        <taxon>Gammaproteobacteria</taxon>
        <taxon>Moraxellales</taxon>
        <taxon>Moraxellaceae</taxon>
        <taxon>Psychrobacter</taxon>
    </lineage>
</organism>
<dbReference type="DNASU" id="3515075"/>
<proteinExistence type="predicted"/>
<dbReference type="InterPro" id="IPR052909">
    <property type="entry name" value="Transposase_6_like"/>
</dbReference>
<dbReference type="AlphaFoldDB" id="Q4FUM2"/>
<evidence type="ECO:0000259" key="1">
    <source>
        <dbReference type="Pfam" id="PF13340"/>
    </source>
</evidence>
<feature type="domain" description="Insertion element IS402-like" evidence="1">
    <location>
        <begin position="6"/>
        <end position="70"/>
    </location>
</feature>
<dbReference type="InterPro" id="IPR025161">
    <property type="entry name" value="IS402-like_dom"/>
</dbReference>
<dbReference type="KEGG" id="par:Psyc_0423"/>
<dbReference type="Proteomes" id="UP000000546">
    <property type="component" value="Chromosome"/>
</dbReference>
<dbReference type="HOGENOM" id="CLU_055261_2_4_6"/>
<dbReference type="PANTHER" id="PTHR46637">
    <property type="entry name" value="TIS1421-TRANSPOSASE PROTEIN A"/>
    <property type="match status" value="1"/>
</dbReference>
<dbReference type="STRING" id="259536.Psyc_0423"/>
<dbReference type="PANTHER" id="PTHR46637:SF1">
    <property type="entry name" value="BLL5188 PROTEIN"/>
    <property type="match status" value="1"/>
</dbReference>
<evidence type="ECO:0000313" key="3">
    <source>
        <dbReference type="Proteomes" id="UP000000546"/>
    </source>
</evidence>